<feature type="chain" id="PRO_5015105432" evidence="2">
    <location>
        <begin position="18"/>
        <end position="739"/>
    </location>
</feature>
<evidence type="ECO:0000256" key="1">
    <source>
        <dbReference type="SAM" id="Phobius"/>
    </source>
</evidence>
<protein>
    <submittedName>
        <fullName evidence="4">Lipase family protein</fullName>
    </submittedName>
</protein>
<name>A0A2P6NLC4_9EUKA</name>
<dbReference type="EMBL" id="MDYQ01000057">
    <property type="protein sequence ID" value="PRP84761.1"/>
    <property type="molecule type" value="Genomic_DNA"/>
</dbReference>
<keyword evidence="2" id="KW-0732">Signal</keyword>
<dbReference type="Proteomes" id="UP000241769">
    <property type="component" value="Unassembled WGS sequence"/>
</dbReference>
<feature type="signal peptide" evidence="2">
    <location>
        <begin position="1"/>
        <end position="17"/>
    </location>
</feature>
<dbReference type="Gene3D" id="3.40.50.1820">
    <property type="entry name" value="alpha/beta hydrolase"/>
    <property type="match status" value="2"/>
</dbReference>
<dbReference type="GO" id="GO:0006629">
    <property type="term" value="P:lipid metabolic process"/>
    <property type="evidence" value="ECO:0007669"/>
    <property type="project" value="InterPro"/>
</dbReference>
<gene>
    <name evidence="4" type="ORF">PROFUN_07863</name>
</gene>
<dbReference type="InterPro" id="IPR002921">
    <property type="entry name" value="Fungal_lipase-type"/>
</dbReference>
<keyword evidence="5" id="KW-1185">Reference proteome</keyword>
<accession>A0A2P6NLC4</accession>
<dbReference type="CDD" id="cd00519">
    <property type="entry name" value="Lipase_3"/>
    <property type="match status" value="2"/>
</dbReference>
<reference evidence="4 5" key="1">
    <citation type="journal article" date="2018" name="Genome Biol. Evol.">
        <title>Multiple Roots of Fruiting Body Formation in Amoebozoa.</title>
        <authorList>
            <person name="Hillmann F."/>
            <person name="Forbes G."/>
            <person name="Novohradska S."/>
            <person name="Ferling I."/>
            <person name="Riege K."/>
            <person name="Groth M."/>
            <person name="Westermann M."/>
            <person name="Marz M."/>
            <person name="Spaller T."/>
            <person name="Winckler T."/>
            <person name="Schaap P."/>
            <person name="Glockner G."/>
        </authorList>
    </citation>
    <scope>NUCLEOTIDE SEQUENCE [LARGE SCALE GENOMIC DNA]</scope>
    <source>
        <strain evidence="4 5">Jena</strain>
    </source>
</reference>
<evidence type="ECO:0000313" key="5">
    <source>
        <dbReference type="Proteomes" id="UP000241769"/>
    </source>
</evidence>
<sequence>MRATVFVSLCFLPSGELFIIPPCYPTANTLRFLVYSSISYCANESLVRSWTCNACYGDLYFQKSALVVDSDTNTFGFLGTTRIETEPPTHAIVIAFRGTNPSSLKNLETDLEAVREPLNAIPGASVHSGFLKAWTNLKTEMLPELQKLLQWYKEKNTGCDESWPQYPHIYFTGHSLGAAISTVALADLVSGGIINSTDHPIHLYSFGSPRCGNEALSRYVNKKIVESWRVVHWMDPIPRNPPLFTGYHHVSKLTDIDSAVFYNEGNTAHIICDDPEESRCEPFTISFSIDDHRHYLGINVGDYCETSSFPKDAVIIKDVPNERAQGIHKCQLRSLLIVPDPLGPCGSPDTFTILIVDIEPDSSLLISSFLFSSRLRKEEEAIALVSLCFFIVACNAVTWEYDEDLAKRFLVYSSISYCANESMVESWTCNACYGDLYFQKSALVVDNDTDTFGFLGTTRVETVPPTHAIVVAFRGTNPSSLKNIKTDLEAIREPLNDTAVPGATVHSGFLKAWTNLKTEMLPELQKLLQWYKEENTGCDESWPQYPHIYFTGHSLGAAISTVALADLVSGGIINSTDHPIHLYSFGSPRCGNEEFAEYVNNNTVESWRVTHWKDPIPRNPPLFTGYHHVASAVFYNENNTEHTICKGDSENGTCNPFTLLFSIDDHTHYLGVDVGQYCESFEIPKDAKFVKDSPNVCPKRYWRMWMIAPIIGGVIVLGLVVAAIIHVVRRKRRGYNNIN</sequence>
<dbReference type="Pfam" id="PF01764">
    <property type="entry name" value="Lipase_3"/>
    <property type="match status" value="2"/>
</dbReference>
<evidence type="ECO:0000259" key="3">
    <source>
        <dbReference type="Pfam" id="PF01764"/>
    </source>
</evidence>
<dbReference type="AlphaFoldDB" id="A0A2P6NLC4"/>
<keyword evidence="1" id="KW-0812">Transmembrane</keyword>
<keyword evidence="1" id="KW-0472">Membrane</keyword>
<dbReference type="InParanoid" id="A0A2P6NLC4"/>
<evidence type="ECO:0000313" key="4">
    <source>
        <dbReference type="EMBL" id="PRP84761.1"/>
    </source>
</evidence>
<dbReference type="InterPro" id="IPR051218">
    <property type="entry name" value="Sec_MonoDiacylglyc_Lipase"/>
</dbReference>
<dbReference type="InterPro" id="IPR029058">
    <property type="entry name" value="AB_hydrolase_fold"/>
</dbReference>
<feature type="domain" description="Fungal lipase-type" evidence="3">
    <location>
        <begin position="93"/>
        <end position="243"/>
    </location>
</feature>
<feature type="domain" description="Fungal lipase-type" evidence="3">
    <location>
        <begin position="470"/>
        <end position="622"/>
    </location>
</feature>
<dbReference type="OrthoDB" id="345705at2759"/>
<feature type="transmembrane region" description="Helical" evidence="1">
    <location>
        <begin position="704"/>
        <end position="728"/>
    </location>
</feature>
<proteinExistence type="predicted"/>
<comment type="caution">
    <text evidence="4">The sequence shown here is derived from an EMBL/GenBank/DDBJ whole genome shotgun (WGS) entry which is preliminary data.</text>
</comment>
<dbReference type="PANTHER" id="PTHR45856:SF24">
    <property type="entry name" value="FUNGAL LIPASE-LIKE DOMAIN-CONTAINING PROTEIN"/>
    <property type="match status" value="1"/>
</dbReference>
<keyword evidence="1" id="KW-1133">Transmembrane helix</keyword>
<organism evidence="4 5">
    <name type="scientific">Planoprotostelium fungivorum</name>
    <dbReference type="NCBI Taxonomy" id="1890364"/>
    <lineage>
        <taxon>Eukaryota</taxon>
        <taxon>Amoebozoa</taxon>
        <taxon>Evosea</taxon>
        <taxon>Variosea</taxon>
        <taxon>Cavosteliida</taxon>
        <taxon>Cavosteliaceae</taxon>
        <taxon>Planoprotostelium</taxon>
    </lineage>
</organism>
<dbReference type="SUPFAM" id="SSF53474">
    <property type="entry name" value="alpha/beta-Hydrolases"/>
    <property type="match status" value="2"/>
</dbReference>
<evidence type="ECO:0000256" key="2">
    <source>
        <dbReference type="SAM" id="SignalP"/>
    </source>
</evidence>
<dbReference type="PANTHER" id="PTHR45856">
    <property type="entry name" value="ALPHA/BETA-HYDROLASES SUPERFAMILY PROTEIN"/>
    <property type="match status" value="1"/>
</dbReference>